<keyword evidence="2" id="KW-1185">Reference proteome</keyword>
<dbReference type="EMBL" id="QPFP01000207">
    <property type="protein sequence ID" value="TEB19122.1"/>
    <property type="molecule type" value="Genomic_DNA"/>
</dbReference>
<name>A0A4Y7SBQ6_COPMI</name>
<protein>
    <submittedName>
        <fullName evidence="1">Uncharacterized protein</fullName>
    </submittedName>
</protein>
<dbReference type="Proteomes" id="UP000298030">
    <property type="component" value="Unassembled WGS sequence"/>
</dbReference>
<proteinExistence type="predicted"/>
<comment type="caution">
    <text evidence="1">The sequence shown here is derived from an EMBL/GenBank/DDBJ whole genome shotgun (WGS) entry which is preliminary data.</text>
</comment>
<sequence length="340" mass="38107">MLNLLNLMDIVGTEDLLLAPIILNSYIQRPTIVVELGHRLSAQDGSIAQATMAAVSGGFGLSSRLPVEVRSNIFHLSHNSWCSEALASLEAAKARVTPTGIETSGDADGLLLARTILDHHSLYGNHLRGSPFHTGEKATFHPLHALRIALAGTVMSEEENHVWASTVCDALALVHPENLTILTNIVDFHHIVLEWPIMPMVLFLKVDFECPVLHMFDPEEYEIGEQSDLEDYAWNQPEWGDMLSKFPHITEFYLRTTSGLDINEYVDNCRDRNVPPILTKLKENCLSLEKVSIEAWGWCGRTVGNVAQRRHCYQYKESSGEWECVLSGVEVPWREPILLC</sequence>
<gene>
    <name evidence="1" type="ORF">FA13DRAFT_1719142</name>
</gene>
<accession>A0A4Y7SBQ6</accession>
<dbReference type="AlphaFoldDB" id="A0A4Y7SBQ6"/>
<evidence type="ECO:0000313" key="1">
    <source>
        <dbReference type="EMBL" id="TEB19122.1"/>
    </source>
</evidence>
<organism evidence="1 2">
    <name type="scientific">Coprinellus micaceus</name>
    <name type="common">Glistening ink-cap mushroom</name>
    <name type="synonym">Coprinus micaceus</name>
    <dbReference type="NCBI Taxonomy" id="71717"/>
    <lineage>
        <taxon>Eukaryota</taxon>
        <taxon>Fungi</taxon>
        <taxon>Dikarya</taxon>
        <taxon>Basidiomycota</taxon>
        <taxon>Agaricomycotina</taxon>
        <taxon>Agaricomycetes</taxon>
        <taxon>Agaricomycetidae</taxon>
        <taxon>Agaricales</taxon>
        <taxon>Agaricineae</taxon>
        <taxon>Psathyrellaceae</taxon>
        <taxon>Coprinellus</taxon>
    </lineage>
</organism>
<reference evidence="1 2" key="1">
    <citation type="journal article" date="2019" name="Nat. Ecol. Evol.">
        <title>Megaphylogeny resolves global patterns of mushroom evolution.</title>
        <authorList>
            <person name="Varga T."/>
            <person name="Krizsan K."/>
            <person name="Foldi C."/>
            <person name="Dima B."/>
            <person name="Sanchez-Garcia M."/>
            <person name="Sanchez-Ramirez S."/>
            <person name="Szollosi G.J."/>
            <person name="Szarkandi J.G."/>
            <person name="Papp V."/>
            <person name="Albert L."/>
            <person name="Andreopoulos W."/>
            <person name="Angelini C."/>
            <person name="Antonin V."/>
            <person name="Barry K.W."/>
            <person name="Bougher N.L."/>
            <person name="Buchanan P."/>
            <person name="Buyck B."/>
            <person name="Bense V."/>
            <person name="Catcheside P."/>
            <person name="Chovatia M."/>
            <person name="Cooper J."/>
            <person name="Damon W."/>
            <person name="Desjardin D."/>
            <person name="Finy P."/>
            <person name="Geml J."/>
            <person name="Haridas S."/>
            <person name="Hughes K."/>
            <person name="Justo A."/>
            <person name="Karasinski D."/>
            <person name="Kautmanova I."/>
            <person name="Kiss B."/>
            <person name="Kocsube S."/>
            <person name="Kotiranta H."/>
            <person name="LaButti K.M."/>
            <person name="Lechner B.E."/>
            <person name="Liimatainen K."/>
            <person name="Lipzen A."/>
            <person name="Lukacs Z."/>
            <person name="Mihaltcheva S."/>
            <person name="Morgado L.N."/>
            <person name="Niskanen T."/>
            <person name="Noordeloos M.E."/>
            <person name="Ohm R.A."/>
            <person name="Ortiz-Santana B."/>
            <person name="Ovrebo C."/>
            <person name="Racz N."/>
            <person name="Riley R."/>
            <person name="Savchenko A."/>
            <person name="Shiryaev A."/>
            <person name="Soop K."/>
            <person name="Spirin V."/>
            <person name="Szebenyi C."/>
            <person name="Tomsovsky M."/>
            <person name="Tulloss R.E."/>
            <person name="Uehling J."/>
            <person name="Grigoriev I.V."/>
            <person name="Vagvolgyi C."/>
            <person name="Papp T."/>
            <person name="Martin F.M."/>
            <person name="Miettinen O."/>
            <person name="Hibbett D.S."/>
            <person name="Nagy L.G."/>
        </authorList>
    </citation>
    <scope>NUCLEOTIDE SEQUENCE [LARGE SCALE GENOMIC DNA]</scope>
    <source>
        <strain evidence="1 2">FP101781</strain>
    </source>
</reference>
<evidence type="ECO:0000313" key="2">
    <source>
        <dbReference type="Proteomes" id="UP000298030"/>
    </source>
</evidence>